<evidence type="ECO:0000256" key="5">
    <source>
        <dbReference type="ARBA" id="ARBA00022617"/>
    </source>
</evidence>
<evidence type="ECO:0000256" key="10">
    <source>
        <dbReference type="ARBA" id="ARBA00023004"/>
    </source>
</evidence>
<comment type="cofactor">
    <cofactor evidence="1">
        <name>heme b</name>
        <dbReference type="ChEBI" id="CHEBI:60344"/>
    </cofactor>
</comment>
<evidence type="ECO:0000256" key="12">
    <source>
        <dbReference type="ARBA" id="ARBA00037975"/>
    </source>
</evidence>
<evidence type="ECO:0000256" key="6">
    <source>
        <dbReference type="ARBA" id="ARBA00022692"/>
    </source>
</evidence>
<dbReference type="GO" id="GO:0009055">
    <property type="term" value="F:electron transfer activity"/>
    <property type="evidence" value="ECO:0007669"/>
    <property type="project" value="InterPro"/>
</dbReference>
<comment type="similarity">
    <text evidence="12">Belongs to the cytochrome b561 family.</text>
</comment>
<dbReference type="GO" id="GO:0020037">
    <property type="term" value="F:heme binding"/>
    <property type="evidence" value="ECO:0007669"/>
    <property type="project" value="TreeGrafter"/>
</dbReference>
<evidence type="ECO:0000256" key="11">
    <source>
        <dbReference type="ARBA" id="ARBA00023136"/>
    </source>
</evidence>
<organism evidence="15 16">
    <name type="scientific">Roseibium marinum</name>
    <dbReference type="NCBI Taxonomy" id="281252"/>
    <lineage>
        <taxon>Bacteria</taxon>
        <taxon>Pseudomonadati</taxon>
        <taxon>Pseudomonadota</taxon>
        <taxon>Alphaproteobacteria</taxon>
        <taxon>Hyphomicrobiales</taxon>
        <taxon>Stappiaceae</taxon>
        <taxon>Roseibium</taxon>
    </lineage>
</organism>
<dbReference type="PANTHER" id="PTHR30529:SF1">
    <property type="entry name" value="CYTOCHROME B561 HOMOLOG 2"/>
    <property type="match status" value="1"/>
</dbReference>
<comment type="caution">
    <text evidence="15">The sequence shown here is derived from an EMBL/GenBank/DDBJ whole genome shotgun (WGS) entry which is preliminary data.</text>
</comment>
<dbReference type="PANTHER" id="PTHR30529">
    <property type="entry name" value="CYTOCHROME B561"/>
    <property type="match status" value="1"/>
</dbReference>
<evidence type="ECO:0000256" key="1">
    <source>
        <dbReference type="ARBA" id="ARBA00001970"/>
    </source>
</evidence>
<feature type="transmembrane region" description="Helical" evidence="13">
    <location>
        <begin position="105"/>
        <end position="133"/>
    </location>
</feature>
<dbReference type="RefSeq" id="WP_103222589.1">
    <property type="nucleotide sequence ID" value="NZ_PPCN01000004.1"/>
</dbReference>
<keyword evidence="4" id="KW-1003">Cell membrane</keyword>
<proteinExistence type="inferred from homology"/>
<reference evidence="15 16" key="1">
    <citation type="submission" date="2018-01" db="EMBL/GenBank/DDBJ databases">
        <title>Genomic Encyclopedia of Archaeal and Bacterial Type Strains, Phase II (KMG-II): from individual species to whole genera.</title>
        <authorList>
            <person name="Goeker M."/>
        </authorList>
    </citation>
    <scope>NUCLEOTIDE SEQUENCE [LARGE SCALE GENOMIC DNA]</scope>
    <source>
        <strain evidence="15 16">DSM 17023</strain>
    </source>
</reference>
<feature type="transmembrane region" description="Helical" evidence="13">
    <location>
        <begin position="153"/>
        <end position="178"/>
    </location>
</feature>
<keyword evidence="7" id="KW-0479">Metal-binding</keyword>
<comment type="subcellular location">
    <subcellularLocation>
        <location evidence="2">Cell membrane</location>
        <topology evidence="2">Multi-pass membrane protein</topology>
    </subcellularLocation>
</comment>
<dbReference type="InterPro" id="IPR011577">
    <property type="entry name" value="Cyt_b561_bac/Ni-Hgenase"/>
</dbReference>
<evidence type="ECO:0000256" key="2">
    <source>
        <dbReference type="ARBA" id="ARBA00004651"/>
    </source>
</evidence>
<name>A0A2S3UVB4_9HYPH</name>
<dbReference type="Proteomes" id="UP000236959">
    <property type="component" value="Unassembled WGS sequence"/>
</dbReference>
<dbReference type="EMBL" id="PPCN01000004">
    <property type="protein sequence ID" value="POF31665.1"/>
    <property type="molecule type" value="Genomic_DNA"/>
</dbReference>
<evidence type="ECO:0000256" key="8">
    <source>
        <dbReference type="ARBA" id="ARBA00022982"/>
    </source>
</evidence>
<dbReference type="SUPFAM" id="SSF81342">
    <property type="entry name" value="Transmembrane di-heme cytochromes"/>
    <property type="match status" value="1"/>
</dbReference>
<keyword evidence="16" id="KW-1185">Reference proteome</keyword>
<feature type="transmembrane region" description="Helical" evidence="13">
    <location>
        <begin position="66"/>
        <end position="84"/>
    </location>
</feature>
<dbReference type="OrthoDB" id="8156287at2"/>
<accession>A0A2S3UVB4</accession>
<dbReference type="InterPro" id="IPR052168">
    <property type="entry name" value="Cytochrome_b561_oxidase"/>
</dbReference>
<keyword evidence="3" id="KW-0813">Transport</keyword>
<feature type="domain" description="Cytochrome b561 bacterial/Ni-hydrogenase" evidence="14">
    <location>
        <begin position="22"/>
        <end position="188"/>
    </location>
</feature>
<evidence type="ECO:0000256" key="4">
    <source>
        <dbReference type="ARBA" id="ARBA00022475"/>
    </source>
</evidence>
<dbReference type="GO" id="GO:0005886">
    <property type="term" value="C:plasma membrane"/>
    <property type="evidence" value="ECO:0007669"/>
    <property type="project" value="UniProtKB-SubCell"/>
</dbReference>
<evidence type="ECO:0000256" key="7">
    <source>
        <dbReference type="ARBA" id="ARBA00022723"/>
    </source>
</evidence>
<keyword evidence="5" id="KW-0349">Heme</keyword>
<gene>
    <name evidence="15" type="ORF">CLV41_104234</name>
</gene>
<dbReference type="GO" id="GO:0022904">
    <property type="term" value="P:respiratory electron transport chain"/>
    <property type="evidence" value="ECO:0007669"/>
    <property type="project" value="InterPro"/>
</dbReference>
<dbReference type="AlphaFoldDB" id="A0A2S3UVB4"/>
<dbReference type="InterPro" id="IPR016174">
    <property type="entry name" value="Di-haem_cyt_TM"/>
</dbReference>
<protein>
    <submittedName>
        <fullName evidence="15">Cytochrome b561</fullName>
    </submittedName>
</protein>
<evidence type="ECO:0000313" key="16">
    <source>
        <dbReference type="Proteomes" id="UP000236959"/>
    </source>
</evidence>
<evidence type="ECO:0000259" key="14">
    <source>
        <dbReference type="Pfam" id="PF01292"/>
    </source>
</evidence>
<dbReference type="Pfam" id="PF01292">
    <property type="entry name" value="Ni_hydr_CYTB"/>
    <property type="match status" value="1"/>
</dbReference>
<evidence type="ECO:0000256" key="13">
    <source>
        <dbReference type="SAM" id="Phobius"/>
    </source>
</evidence>
<keyword evidence="11 13" id="KW-0472">Membrane</keyword>
<keyword evidence="6 13" id="KW-0812">Transmembrane</keyword>
<dbReference type="GO" id="GO:0046872">
    <property type="term" value="F:metal ion binding"/>
    <property type="evidence" value="ECO:0007669"/>
    <property type="project" value="UniProtKB-KW"/>
</dbReference>
<keyword evidence="8" id="KW-0249">Electron transport</keyword>
<keyword evidence="9 13" id="KW-1133">Transmembrane helix</keyword>
<evidence type="ECO:0000256" key="3">
    <source>
        <dbReference type="ARBA" id="ARBA00022448"/>
    </source>
</evidence>
<feature type="transmembrane region" description="Helical" evidence="13">
    <location>
        <begin position="29"/>
        <end position="51"/>
    </location>
</feature>
<evidence type="ECO:0000256" key="9">
    <source>
        <dbReference type="ARBA" id="ARBA00022989"/>
    </source>
</evidence>
<sequence length="188" mass="20907">MLNKPESGTPATALPPLDEPARHTGATRILHWLVAALVLATWPLGLLIGFVKNEVSLDFYLLHESFGFLVLWLMLVRVGNLMIARKPPADGPFIERFAATSVHGLLYLFLIIMPVSGFLATNAHGFPLTWFGILPVWSPIGKSPDIAWTLSGIHAWSAWILLGLFALHFAAVLFHHVIKRDHTLYKML</sequence>
<evidence type="ECO:0000313" key="15">
    <source>
        <dbReference type="EMBL" id="POF31665.1"/>
    </source>
</evidence>
<keyword evidence="10" id="KW-0408">Iron</keyword>